<dbReference type="OrthoDB" id="9814375at2"/>
<dbReference type="Proteomes" id="UP000019482">
    <property type="component" value="Unassembled WGS sequence"/>
</dbReference>
<organism evidence="2 3">
    <name type="scientific">Clostridium tyrobutyricum DIVETGP</name>
    <dbReference type="NCBI Taxonomy" id="1408889"/>
    <lineage>
        <taxon>Bacteria</taxon>
        <taxon>Bacillati</taxon>
        <taxon>Bacillota</taxon>
        <taxon>Clostridia</taxon>
        <taxon>Eubacteriales</taxon>
        <taxon>Clostridiaceae</taxon>
        <taxon>Clostridium</taxon>
    </lineage>
</organism>
<name>W6NAM4_CLOTY</name>
<comment type="caution">
    <text evidence="2">The sequence shown here is derived from an EMBL/GenBank/DDBJ whole genome shotgun (WGS) entry which is preliminary data.</text>
</comment>
<dbReference type="EMBL" id="CBXI010000044">
    <property type="protein sequence ID" value="CDL92614.1"/>
    <property type="molecule type" value="Genomic_DNA"/>
</dbReference>
<dbReference type="PROSITE" id="PS51257">
    <property type="entry name" value="PROKAR_LIPOPROTEIN"/>
    <property type="match status" value="1"/>
</dbReference>
<accession>W6NAM4</accession>
<proteinExistence type="predicted"/>
<dbReference type="Gene3D" id="3.40.190.10">
    <property type="entry name" value="Periplasmic binding protein-like II"/>
    <property type="match status" value="2"/>
</dbReference>
<reference evidence="2 3" key="1">
    <citation type="journal article" date="2015" name="Genome Announc.">
        <title>Draft Genome Sequence of Clostridium tyrobutyricum Strain DIVETGP, Isolated from Cow's Milk for Grana Padano Production.</title>
        <authorList>
            <person name="Soggiu A."/>
            <person name="Piras C."/>
            <person name="Gaiarsa S."/>
            <person name="Sassera D."/>
            <person name="Roncada P."/>
            <person name="Bendixen E."/>
            <person name="Brasca M."/>
            <person name="Bonizzi L."/>
        </authorList>
    </citation>
    <scope>NUCLEOTIDE SEQUENCE [LARGE SCALE GENOMIC DNA]</scope>
    <source>
        <strain evidence="2 3">DIVETGP</strain>
    </source>
</reference>
<dbReference type="PIRSF" id="PIRSF027386">
    <property type="entry name" value="UCP027386_ABC_sbc_TM0202"/>
    <property type="match status" value="1"/>
</dbReference>
<dbReference type="GeneID" id="29418910"/>
<keyword evidence="3" id="KW-1185">Reference proteome</keyword>
<sequence length="331" mass="36159">MKKKIGIILTTAVLVFSMLFAAGCSNSTTSQQTQKFKIKVAALKGPTGIGMVKLMEDNKSDYDISIYNSPDQIVSKIVSGEVDIAAVPSNLAAVLYNKTNGKVKLAGINTLGMLYIVENGNSIKNIKDLKGKTIYSSGKGAVPEFALNYILKANGIDPDKDVKIEYKTDHSEVASAIAAKKIDIAVLPEPFVTTTQMKDKNLHISLDLTKEWNKVSGGKSNLIMGTIVFKKDFVDKQGKDADEFLKRYSQSVQFVNKDPKKAGELIQKNGILPNAKVAEKAIPRCNIVFISTKDGRKSLENFYSILKSNNPKSIGGKMPDENFYYSGAKNN</sequence>
<evidence type="ECO:0000313" key="3">
    <source>
        <dbReference type="Proteomes" id="UP000019482"/>
    </source>
</evidence>
<feature type="chain" id="PRO_5004880774" evidence="1">
    <location>
        <begin position="22"/>
        <end position="331"/>
    </location>
</feature>
<dbReference type="AlphaFoldDB" id="W6NAM4"/>
<protein>
    <submittedName>
        <fullName evidence="2">ABC-type nitrate/sulfonate/bicarbonate transport systems, periplasmic components</fullName>
    </submittedName>
</protein>
<gene>
    <name evidence="2" type="ORF">CTDIVETGP_2684</name>
</gene>
<dbReference type="PANTHER" id="PTHR30024">
    <property type="entry name" value="ALIPHATIC SULFONATES-BINDING PROTEIN-RELATED"/>
    <property type="match status" value="1"/>
</dbReference>
<evidence type="ECO:0000256" key="1">
    <source>
        <dbReference type="SAM" id="SignalP"/>
    </source>
</evidence>
<dbReference type="RefSeq" id="WP_017751042.1">
    <property type="nucleotide sequence ID" value="NZ_CBXI010000044.1"/>
</dbReference>
<dbReference type="SUPFAM" id="SSF53850">
    <property type="entry name" value="Periplasmic binding protein-like II"/>
    <property type="match status" value="1"/>
</dbReference>
<keyword evidence="1" id="KW-0732">Signal</keyword>
<dbReference type="Pfam" id="PF12974">
    <property type="entry name" value="Phosphonate-bd"/>
    <property type="match status" value="1"/>
</dbReference>
<feature type="signal peptide" evidence="1">
    <location>
        <begin position="1"/>
        <end position="21"/>
    </location>
</feature>
<dbReference type="PANTHER" id="PTHR30024:SF46">
    <property type="entry name" value="ABC TRANSPORTER, SUBSTRATE-BINDING LIPOPROTEIN"/>
    <property type="match status" value="1"/>
</dbReference>
<evidence type="ECO:0000313" key="2">
    <source>
        <dbReference type="EMBL" id="CDL92614.1"/>
    </source>
</evidence>
<dbReference type="InterPro" id="IPR027024">
    <property type="entry name" value="UCP027386_ABC_sbc_TM0202"/>
</dbReference>